<keyword evidence="7" id="KW-1185">Reference proteome</keyword>
<feature type="compositionally biased region" description="Low complexity" evidence="2">
    <location>
        <begin position="218"/>
        <end position="239"/>
    </location>
</feature>
<evidence type="ECO:0000256" key="1">
    <source>
        <dbReference type="ARBA" id="ARBA00006754"/>
    </source>
</evidence>
<dbReference type="AlphaFoldDB" id="A0A8J3S162"/>
<dbReference type="InterPro" id="IPR051448">
    <property type="entry name" value="CdaR-like_regulators"/>
</dbReference>
<dbReference type="InterPro" id="IPR025736">
    <property type="entry name" value="PucR_C-HTH_dom"/>
</dbReference>
<proteinExistence type="inferred from homology"/>
<comment type="similarity">
    <text evidence="1">Belongs to the CdaR family.</text>
</comment>
<sequence>MAHPDFAALSRHLLGRVDELAGELARRIRAAEAELAVVPPEDLTAVCVRHLRGIYTHLAGEGPMELDTVRDNARRRALQGVPLAALLHSYRVGTLFIWESFVTAADERVRAVLLESVSELWLGLEDYSEAVRSTYHEVEAERELRARRDRDLLFDALLGADHARILESADALGLPQRGRFHVLAAETAAQPRLPGHTVWRELPGERLAVVSLPSPSSPSALLPASSSPSALSGASDPLLADPPPGRFGISPPYTQISQTASALRLARLALAAVPPGEDGISRYGDRPVATLVASSPETAGDLARRLLGPVLGLPREDRDTLLGTAHAWFAAGGSTARTAGALFCHRNTVRYRLARLESLTGRRFEDPREAAELFVALETLRVLP</sequence>
<evidence type="ECO:0000259" key="3">
    <source>
        <dbReference type="Pfam" id="PF13556"/>
    </source>
</evidence>
<dbReference type="Proteomes" id="UP000655044">
    <property type="component" value="Unassembled WGS sequence"/>
</dbReference>
<evidence type="ECO:0000313" key="7">
    <source>
        <dbReference type="Proteomes" id="UP000655044"/>
    </source>
</evidence>
<dbReference type="PANTHER" id="PTHR33744:SF1">
    <property type="entry name" value="DNA-BINDING TRANSCRIPTIONAL ACTIVATOR ADER"/>
    <property type="match status" value="1"/>
</dbReference>
<dbReference type="InterPro" id="IPR025751">
    <property type="entry name" value="RsbRD_N_dom"/>
</dbReference>
<dbReference type="Gene3D" id="1.10.10.2840">
    <property type="entry name" value="PucR C-terminal helix-turn-helix domain"/>
    <property type="match status" value="1"/>
</dbReference>
<dbReference type="InterPro" id="IPR042070">
    <property type="entry name" value="PucR_C-HTH_sf"/>
</dbReference>
<feature type="domain" description="PucR C-terminal helix-turn-helix" evidence="3">
    <location>
        <begin position="321"/>
        <end position="378"/>
    </location>
</feature>
<gene>
    <name evidence="6" type="ORF">Pro02_40800</name>
</gene>
<dbReference type="RefSeq" id="WP_189242701.1">
    <property type="nucleotide sequence ID" value="NZ_BMQP01000020.1"/>
</dbReference>
<organism evidence="6 7">
    <name type="scientific">Planobispora rosea</name>
    <dbReference type="NCBI Taxonomy" id="35762"/>
    <lineage>
        <taxon>Bacteria</taxon>
        <taxon>Bacillati</taxon>
        <taxon>Actinomycetota</taxon>
        <taxon>Actinomycetes</taxon>
        <taxon>Streptosporangiales</taxon>
        <taxon>Streptosporangiaceae</taxon>
        <taxon>Planobispora</taxon>
    </lineage>
</organism>
<evidence type="ECO:0000313" key="6">
    <source>
        <dbReference type="EMBL" id="GIH85672.1"/>
    </source>
</evidence>
<comment type="caution">
    <text evidence="6">The sequence shown here is derived from an EMBL/GenBank/DDBJ whole genome shotgun (WGS) entry which is preliminary data.</text>
</comment>
<evidence type="ECO:0008006" key="8">
    <source>
        <dbReference type="Google" id="ProtNLM"/>
    </source>
</evidence>
<dbReference type="Pfam" id="PF13556">
    <property type="entry name" value="HTH_30"/>
    <property type="match status" value="1"/>
</dbReference>
<accession>A0A8J3S162</accession>
<name>A0A8J3S162_PLARO</name>
<dbReference type="Pfam" id="PF14361">
    <property type="entry name" value="RsbRD_N"/>
    <property type="match status" value="1"/>
</dbReference>
<evidence type="ECO:0000259" key="4">
    <source>
        <dbReference type="Pfam" id="PF14361"/>
    </source>
</evidence>
<feature type="domain" description="RsbT co-antagonist protein RsbRD N-terminal" evidence="4">
    <location>
        <begin position="18"/>
        <end position="150"/>
    </location>
</feature>
<dbReference type="EMBL" id="BOOI01000038">
    <property type="protein sequence ID" value="GIH85672.1"/>
    <property type="molecule type" value="Genomic_DNA"/>
</dbReference>
<dbReference type="PANTHER" id="PTHR33744">
    <property type="entry name" value="CARBOHYDRATE DIACID REGULATOR"/>
    <property type="match status" value="1"/>
</dbReference>
<protein>
    <recommendedName>
        <fullName evidence="8">PucR family transcriptional regulator</fullName>
    </recommendedName>
</protein>
<reference evidence="6" key="1">
    <citation type="submission" date="2021-01" db="EMBL/GenBank/DDBJ databases">
        <title>Whole genome shotgun sequence of Planobispora rosea NBRC 15558.</title>
        <authorList>
            <person name="Komaki H."/>
            <person name="Tamura T."/>
        </authorList>
    </citation>
    <scope>NUCLEOTIDE SEQUENCE</scope>
    <source>
        <strain evidence="6">NBRC 15558</strain>
    </source>
</reference>
<evidence type="ECO:0000256" key="2">
    <source>
        <dbReference type="SAM" id="MobiDB-lite"/>
    </source>
</evidence>
<feature type="domain" description="CdaR GGDEF-like" evidence="5">
    <location>
        <begin position="161"/>
        <end position="271"/>
    </location>
</feature>
<dbReference type="Pfam" id="PF17853">
    <property type="entry name" value="GGDEF_2"/>
    <property type="match status" value="1"/>
</dbReference>
<feature type="region of interest" description="Disordered" evidence="2">
    <location>
        <begin position="218"/>
        <end position="247"/>
    </location>
</feature>
<evidence type="ECO:0000259" key="5">
    <source>
        <dbReference type="Pfam" id="PF17853"/>
    </source>
</evidence>
<dbReference type="InterPro" id="IPR041522">
    <property type="entry name" value="CdaR_GGDEF"/>
</dbReference>